<feature type="region of interest" description="Disordered" evidence="1">
    <location>
        <begin position="1"/>
        <end position="87"/>
    </location>
</feature>
<comment type="caution">
    <text evidence="3">The sequence shown here is derived from an EMBL/GenBank/DDBJ whole genome shotgun (WGS) entry which is preliminary data.</text>
</comment>
<organism evidence="3 4">
    <name type="scientific">Phytophthora aleatoria</name>
    <dbReference type="NCBI Taxonomy" id="2496075"/>
    <lineage>
        <taxon>Eukaryota</taxon>
        <taxon>Sar</taxon>
        <taxon>Stramenopiles</taxon>
        <taxon>Oomycota</taxon>
        <taxon>Peronosporomycetes</taxon>
        <taxon>Peronosporales</taxon>
        <taxon>Peronosporaceae</taxon>
        <taxon>Phytophthora</taxon>
    </lineage>
</organism>
<keyword evidence="2" id="KW-0812">Transmembrane</keyword>
<keyword evidence="4" id="KW-1185">Reference proteome</keyword>
<feature type="transmembrane region" description="Helical" evidence="2">
    <location>
        <begin position="137"/>
        <end position="157"/>
    </location>
</feature>
<feature type="compositionally biased region" description="Acidic residues" evidence="1">
    <location>
        <begin position="55"/>
        <end position="82"/>
    </location>
</feature>
<evidence type="ECO:0000313" key="4">
    <source>
        <dbReference type="Proteomes" id="UP000709295"/>
    </source>
</evidence>
<accession>A0A8J5MFK4</accession>
<dbReference type="EMBL" id="JAENGY010000488">
    <property type="protein sequence ID" value="KAG6961855.1"/>
    <property type="molecule type" value="Genomic_DNA"/>
</dbReference>
<sequence length="403" mass="45766">MSTDTQQPDDALVQPPTPPKRRIPVAFRLMALSESDDEEESEYEPSENERRDAGAEELFEPYQEEEQDEATESEEQEEEDPNDDLRWWKSSEDKHRWEKRYKQADAAFRKRFGCAIDTPAHPETRRKLKKGKTRYQAYKFVLAGLVIVNLVQLALVYSASSWAFSMVAWRPLTTENDVVSDGVGGAVADTTSIGHTDAVSKFTTPFSQQQVPEHVRTGLYLCSSLSRRVVKSEHDVTATQHALRACDIAVRFAPLESREAIEAHVLRGDLRSLLSLFDSADEDYKAAMALVIESEGSNVNLKLAPELTQDLELKLIANRWTQLYTTKRFKELRREAKARAAQKVDHSGVNAADAVSALAADWLSAFKRKIPVLDVLTRQRGWTLRRLKYEALDDDDKIQPDKR</sequence>
<evidence type="ECO:0000256" key="1">
    <source>
        <dbReference type="SAM" id="MobiDB-lite"/>
    </source>
</evidence>
<keyword evidence="2" id="KW-0472">Membrane</keyword>
<evidence type="ECO:0000313" key="3">
    <source>
        <dbReference type="EMBL" id="KAG6961855.1"/>
    </source>
</evidence>
<reference evidence="3" key="1">
    <citation type="submission" date="2021-01" db="EMBL/GenBank/DDBJ databases">
        <title>Phytophthora aleatoria, a newly-described species from Pinus radiata is distinct from Phytophthora cactorum isolates based on comparative genomics.</title>
        <authorList>
            <person name="Mcdougal R."/>
            <person name="Panda P."/>
            <person name="Williams N."/>
            <person name="Studholme D.J."/>
        </authorList>
    </citation>
    <scope>NUCLEOTIDE SEQUENCE</scope>
    <source>
        <strain evidence="3">NZFS 4037</strain>
    </source>
</reference>
<feature type="compositionally biased region" description="Acidic residues" evidence="1">
    <location>
        <begin position="34"/>
        <end position="46"/>
    </location>
</feature>
<protein>
    <recommendedName>
        <fullName evidence="5">Transmembrane protein</fullName>
    </recommendedName>
</protein>
<evidence type="ECO:0000256" key="2">
    <source>
        <dbReference type="SAM" id="Phobius"/>
    </source>
</evidence>
<evidence type="ECO:0008006" key="5">
    <source>
        <dbReference type="Google" id="ProtNLM"/>
    </source>
</evidence>
<name>A0A8J5MFK4_9STRA</name>
<proteinExistence type="predicted"/>
<keyword evidence="2" id="KW-1133">Transmembrane helix</keyword>
<dbReference type="AlphaFoldDB" id="A0A8J5MFK4"/>
<gene>
    <name evidence="3" type="ORF">JG688_00008870</name>
</gene>
<dbReference type="Proteomes" id="UP000709295">
    <property type="component" value="Unassembled WGS sequence"/>
</dbReference>